<accession>A0A0J9SIX9</accession>
<evidence type="ECO:0000313" key="2">
    <source>
        <dbReference type="EMBL" id="KMZ82929.1"/>
    </source>
</evidence>
<keyword evidence="1" id="KW-0812">Transmembrane</keyword>
<sequence>MNNLNFQKLLIILIGDKSESGINDELIKIPEIKFYYSLDHEISGNVDITPYTQNCTNCYLHGITKNFLLKLVRNYNNYKTHLEVDPHTMYCQYFKYWLYRERTLEFRHGTHYRNYWDKCILCVLEKLEADNKRHKKLCEIDNKEFSYSYIQVKKRLNEICSIKEKKNIVEAIKNDRKKCLNFNKILNTYLRDILYYITDILSDTKDMQKHLEISEECSLKKVHNLFDELECQPEVCNTVLETKTCDIQESKIKEDCTLQEGYNIEELCKPLCKCKECETQKVLIKEPCPHESLDPSQITQRTTENLPKSPYVQIPVTVLSSVVGTIFFFLFLYKVKDISF</sequence>
<gene>
    <name evidence="2" type="ORF">PVIIG_05576</name>
</gene>
<evidence type="ECO:0000313" key="3">
    <source>
        <dbReference type="Proteomes" id="UP000053562"/>
    </source>
</evidence>
<keyword evidence="1" id="KW-1133">Transmembrane helix</keyword>
<proteinExistence type="predicted"/>
<dbReference type="Proteomes" id="UP000053562">
    <property type="component" value="Unassembled WGS sequence"/>
</dbReference>
<evidence type="ECO:0008006" key="4">
    <source>
        <dbReference type="Google" id="ProtNLM"/>
    </source>
</evidence>
<keyword evidence="1" id="KW-0472">Membrane</keyword>
<name>A0A0J9SIX9_PLAVI</name>
<protein>
    <recommendedName>
        <fullName evidence="4">PIR Superfamily Protein</fullName>
    </recommendedName>
</protein>
<dbReference type="AlphaFoldDB" id="A0A0J9SIX9"/>
<evidence type="ECO:0000256" key="1">
    <source>
        <dbReference type="SAM" id="Phobius"/>
    </source>
</evidence>
<reference evidence="2 3" key="1">
    <citation type="submission" date="2011-08" db="EMBL/GenBank/DDBJ databases">
        <title>The Genome Sequence of Plasmodium vivax India VII.</title>
        <authorList>
            <consortium name="The Broad Institute Genome Sequencing Platform"/>
            <consortium name="The Broad Institute Genome Sequencing Center for Infectious Disease"/>
            <person name="Neafsey D."/>
            <person name="Carlton J."/>
            <person name="Barnwell J."/>
            <person name="Collins W."/>
            <person name="Escalante A."/>
            <person name="Mullikin J."/>
            <person name="Saul A."/>
            <person name="Guigo R."/>
            <person name="Camara F."/>
            <person name="Young S.K."/>
            <person name="Zeng Q."/>
            <person name="Gargeya S."/>
            <person name="Fitzgerald M."/>
            <person name="Haas B."/>
            <person name="Abouelleil A."/>
            <person name="Alvarado L."/>
            <person name="Arachchi H.M."/>
            <person name="Berlin A."/>
            <person name="Brown A."/>
            <person name="Chapman S.B."/>
            <person name="Chen Z."/>
            <person name="Dunbar C."/>
            <person name="Freedman E."/>
            <person name="Gearin G."/>
            <person name="Gellesch M."/>
            <person name="Goldberg J."/>
            <person name="Griggs A."/>
            <person name="Gujja S."/>
            <person name="Heiman D."/>
            <person name="Howarth C."/>
            <person name="Larson L."/>
            <person name="Lui A."/>
            <person name="MacDonald P.J.P."/>
            <person name="Montmayeur A."/>
            <person name="Murphy C."/>
            <person name="Neiman D."/>
            <person name="Pearson M."/>
            <person name="Priest M."/>
            <person name="Roberts A."/>
            <person name="Saif S."/>
            <person name="Shea T."/>
            <person name="Shenoy N."/>
            <person name="Sisk P."/>
            <person name="Stolte C."/>
            <person name="Sykes S."/>
            <person name="Wortman J."/>
            <person name="Nusbaum C."/>
            <person name="Birren B."/>
        </authorList>
    </citation>
    <scope>NUCLEOTIDE SEQUENCE [LARGE SCALE GENOMIC DNA]</scope>
    <source>
        <strain evidence="2 3">India VII</strain>
    </source>
</reference>
<dbReference type="OrthoDB" id="10363848at2759"/>
<feature type="transmembrane region" description="Helical" evidence="1">
    <location>
        <begin position="311"/>
        <end position="333"/>
    </location>
</feature>
<organism evidence="2 3">
    <name type="scientific">Plasmodium vivax India VII</name>
    <dbReference type="NCBI Taxonomy" id="1077284"/>
    <lineage>
        <taxon>Eukaryota</taxon>
        <taxon>Sar</taxon>
        <taxon>Alveolata</taxon>
        <taxon>Apicomplexa</taxon>
        <taxon>Aconoidasida</taxon>
        <taxon>Haemosporida</taxon>
        <taxon>Plasmodiidae</taxon>
        <taxon>Plasmodium</taxon>
        <taxon>Plasmodium (Plasmodium)</taxon>
    </lineage>
</organism>
<dbReference type="EMBL" id="KQ234156">
    <property type="protein sequence ID" value="KMZ82929.1"/>
    <property type="molecule type" value="Genomic_DNA"/>
</dbReference>